<name>A0A9D4F8N9_DREPO</name>
<keyword evidence="3" id="KW-1185">Reference proteome</keyword>
<feature type="signal peptide" evidence="1">
    <location>
        <begin position="1"/>
        <end position="16"/>
    </location>
</feature>
<dbReference type="Proteomes" id="UP000828390">
    <property type="component" value="Unassembled WGS sequence"/>
</dbReference>
<evidence type="ECO:0008006" key="4">
    <source>
        <dbReference type="Google" id="ProtNLM"/>
    </source>
</evidence>
<dbReference type="AlphaFoldDB" id="A0A9D4F8N9"/>
<reference evidence="2" key="1">
    <citation type="journal article" date="2019" name="bioRxiv">
        <title>The Genome of the Zebra Mussel, Dreissena polymorpha: A Resource for Invasive Species Research.</title>
        <authorList>
            <person name="McCartney M.A."/>
            <person name="Auch B."/>
            <person name="Kono T."/>
            <person name="Mallez S."/>
            <person name="Zhang Y."/>
            <person name="Obille A."/>
            <person name="Becker A."/>
            <person name="Abrahante J.E."/>
            <person name="Garbe J."/>
            <person name="Badalamenti J.P."/>
            <person name="Herman A."/>
            <person name="Mangelson H."/>
            <person name="Liachko I."/>
            <person name="Sullivan S."/>
            <person name="Sone E.D."/>
            <person name="Koren S."/>
            <person name="Silverstein K.A.T."/>
            <person name="Beckman K.B."/>
            <person name="Gohl D.M."/>
        </authorList>
    </citation>
    <scope>NUCLEOTIDE SEQUENCE</scope>
    <source>
        <strain evidence="2">Duluth1</strain>
        <tissue evidence="2">Whole animal</tissue>
    </source>
</reference>
<accession>A0A9D4F8N9</accession>
<evidence type="ECO:0000313" key="3">
    <source>
        <dbReference type="Proteomes" id="UP000828390"/>
    </source>
</evidence>
<gene>
    <name evidence="2" type="ORF">DPMN_147240</name>
</gene>
<evidence type="ECO:0000256" key="1">
    <source>
        <dbReference type="SAM" id="SignalP"/>
    </source>
</evidence>
<dbReference type="EMBL" id="JAIWYP010000007">
    <property type="protein sequence ID" value="KAH3793722.1"/>
    <property type="molecule type" value="Genomic_DNA"/>
</dbReference>
<proteinExistence type="predicted"/>
<comment type="caution">
    <text evidence="2">The sequence shown here is derived from an EMBL/GenBank/DDBJ whole genome shotgun (WGS) entry which is preliminary data.</text>
</comment>
<protein>
    <recommendedName>
        <fullName evidence="4">EGF-like domain-containing protein</fullName>
    </recommendedName>
</protein>
<feature type="chain" id="PRO_5039526065" description="EGF-like domain-containing protein" evidence="1">
    <location>
        <begin position="17"/>
        <end position="182"/>
    </location>
</feature>
<reference evidence="2" key="2">
    <citation type="submission" date="2020-11" db="EMBL/GenBank/DDBJ databases">
        <authorList>
            <person name="McCartney M.A."/>
            <person name="Auch B."/>
            <person name="Kono T."/>
            <person name="Mallez S."/>
            <person name="Becker A."/>
            <person name="Gohl D.M."/>
            <person name="Silverstein K.A.T."/>
            <person name="Koren S."/>
            <person name="Bechman K.B."/>
            <person name="Herman A."/>
            <person name="Abrahante J.E."/>
            <person name="Garbe J."/>
        </authorList>
    </citation>
    <scope>NUCLEOTIDE SEQUENCE</scope>
    <source>
        <strain evidence="2">Duluth1</strain>
        <tissue evidence="2">Whole animal</tissue>
    </source>
</reference>
<keyword evidence="1" id="KW-0732">Signal</keyword>
<sequence>MCAWNIHFCWPGFCTGGLTENCVCANGFIKRSTLDDSSLNAGETTCQPNTQPKILICDTVAVGPNGEKNRAININASNACEHMIDMFGNFKPVRMAFIMESEFLVKSSLFPPRPNFILEENFGITDTTINVKAKSTTCLYTDVSFHKLLVDTSSSAMVTQIRRDAGNISVIDTKYNLQNGQA</sequence>
<organism evidence="2 3">
    <name type="scientific">Dreissena polymorpha</name>
    <name type="common">Zebra mussel</name>
    <name type="synonym">Mytilus polymorpha</name>
    <dbReference type="NCBI Taxonomy" id="45954"/>
    <lineage>
        <taxon>Eukaryota</taxon>
        <taxon>Metazoa</taxon>
        <taxon>Spiralia</taxon>
        <taxon>Lophotrochozoa</taxon>
        <taxon>Mollusca</taxon>
        <taxon>Bivalvia</taxon>
        <taxon>Autobranchia</taxon>
        <taxon>Heteroconchia</taxon>
        <taxon>Euheterodonta</taxon>
        <taxon>Imparidentia</taxon>
        <taxon>Neoheterodontei</taxon>
        <taxon>Myida</taxon>
        <taxon>Dreissenoidea</taxon>
        <taxon>Dreissenidae</taxon>
        <taxon>Dreissena</taxon>
    </lineage>
</organism>
<evidence type="ECO:0000313" key="2">
    <source>
        <dbReference type="EMBL" id="KAH3793722.1"/>
    </source>
</evidence>